<dbReference type="GO" id="GO:0003991">
    <property type="term" value="F:acetylglutamate kinase activity"/>
    <property type="evidence" value="ECO:0007669"/>
    <property type="project" value="UniProtKB-UniRule"/>
</dbReference>
<dbReference type="Proteomes" id="UP000175744">
    <property type="component" value="Unassembled WGS sequence"/>
</dbReference>
<keyword evidence="3 9" id="KW-0028">Amino-acid biosynthesis</keyword>
<evidence type="ECO:0000256" key="2">
    <source>
        <dbReference type="ARBA" id="ARBA00022571"/>
    </source>
</evidence>
<accession>A0A1E8EW27</accession>
<dbReference type="UniPathway" id="UPA00068">
    <property type="reaction ID" value="UER00107"/>
</dbReference>
<comment type="subcellular location">
    <subcellularLocation>
        <location evidence="9">Cytoplasm</location>
    </subcellularLocation>
</comment>
<dbReference type="InterPro" id="IPR036393">
    <property type="entry name" value="AceGlu_kinase-like_sf"/>
</dbReference>
<comment type="function">
    <text evidence="9">Catalyzes the ATP-dependent phosphorylation of N-acetyl-L-glutamate.</text>
</comment>
<evidence type="ECO:0000259" key="10">
    <source>
        <dbReference type="Pfam" id="PF00696"/>
    </source>
</evidence>
<evidence type="ECO:0000256" key="5">
    <source>
        <dbReference type="ARBA" id="ARBA00022741"/>
    </source>
</evidence>
<evidence type="ECO:0000256" key="3">
    <source>
        <dbReference type="ARBA" id="ARBA00022605"/>
    </source>
</evidence>
<evidence type="ECO:0000256" key="1">
    <source>
        <dbReference type="ARBA" id="ARBA00004828"/>
    </source>
</evidence>
<comment type="similarity">
    <text evidence="9">Belongs to the acetylglutamate kinase family. ArgB subfamily.</text>
</comment>
<dbReference type="Gene3D" id="3.40.1160.10">
    <property type="entry name" value="Acetylglutamate kinase-like"/>
    <property type="match status" value="1"/>
</dbReference>
<proteinExistence type="inferred from homology"/>
<feature type="site" description="Transition state stabilizer" evidence="9">
    <location>
        <position position="27"/>
    </location>
</feature>
<keyword evidence="5 9" id="KW-0547">Nucleotide-binding</keyword>
<dbReference type="CDD" id="cd04250">
    <property type="entry name" value="AAK_NAGK-C"/>
    <property type="match status" value="1"/>
</dbReference>
<dbReference type="NCBIfam" id="TIGR00761">
    <property type="entry name" value="argB"/>
    <property type="match status" value="1"/>
</dbReference>
<dbReference type="InterPro" id="IPR037528">
    <property type="entry name" value="ArgB"/>
</dbReference>
<dbReference type="STRING" id="1121290.CLAOCE_21790"/>
<dbReference type="GO" id="GO:0005524">
    <property type="term" value="F:ATP binding"/>
    <property type="evidence" value="ECO:0007669"/>
    <property type="project" value="UniProtKB-UniRule"/>
</dbReference>
<dbReference type="RefSeq" id="WP_070111280.1">
    <property type="nucleotide sequence ID" value="NZ_LZFO01000048.1"/>
</dbReference>
<dbReference type="InterPro" id="IPR004662">
    <property type="entry name" value="AcgluKinase_fam"/>
</dbReference>
<dbReference type="PIRSF" id="PIRSF000728">
    <property type="entry name" value="NAGK"/>
    <property type="match status" value="1"/>
</dbReference>
<dbReference type="InterPro" id="IPR001048">
    <property type="entry name" value="Asp/Glu/Uridylate_kinase"/>
</dbReference>
<keyword evidence="12" id="KW-1185">Reference proteome</keyword>
<dbReference type="FunFam" id="3.40.1160.10:FF:000004">
    <property type="entry name" value="Acetylglutamate kinase"/>
    <property type="match status" value="1"/>
</dbReference>
<protein>
    <recommendedName>
        <fullName evidence="9">Acetylglutamate kinase</fullName>
        <ecNumber evidence="9">2.7.2.8</ecNumber>
    </recommendedName>
    <alternativeName>
        <fullName evidence="9">N-acetyl-L-glutamate 5-phosphotransferase</fullName>
    </alternativeName>
    <alternativeName>
        <fullName evidence="9">NAG kinase</fullName>
        <shortName evidence="9">NAGK</shortName>
    </alternativeName>
</protein>
<dbReference type="EC" id="2.7.2.8" evidence="9"/>
<evidence type="ECO:0000256" key="6">
    <source>
        <dbReference type="ARBA" id="ARBA00022777"/>
    </source>
</evidence>
<comment type="pathway">
    <text evidence="1 9">Amino-acid biosynthesis; L-arginine biosynthesis; N(2)-acetyl-L-ornithine from L-glutamate: step 2/4.</text>
</comment>
<evidence type="ECO:0000256" key="7">
    <source>
        <dbReference type="ARBA" id="ARBA00022840"/>
    </source>
</evidence>
<sequence>MKNTLNYLNKETVLQFNKFKDKIFVIKYGGSIMNNEIAQKAFIEDILFLASTGIKIVIVHGGGPEISKWLKKTGIENKFVKGLRVTDSNTMEIVEMVLSGKINKNLSFKLSQKGLKSVGISGKDNNLIKSKKKIVYDNGNVLDLGFVGEIVSINKELLVTMINNNYIPVISPIGCDEEGNSYNINADHAAAFISGTLKSEKLLVMTDVEGVYKNINDYSTLLPSININEIKEFTKLGIINGGMIPKMECCINAINKGTKNVHLVDGRKKHSLLLSITTNCGTKIIKMKGETPCQKII</sequence>
<feature type="site" description="Transition state stabilizer" evidence="9">
    <location>
        <position position="246"/>
    </location>
</feature>
<dbReference type="InterPro" id="IPR041727">
    <property type="entry name" value="NAGK-C"/>
</dbReference>
<dbReference type="EMBL" id="LZFO01000048">
    <property type="protein sequence ID" value="OFI01356.1"/>
    <property type="molecule type" value="Genomic_DNA"/>
</dbReference>
<name>A0A1E8EW27_9CLOT</name>
<comment type="caution">
    <text evidence="11">The sequence shown here is derived from an EMBL/GenBank/DDBJ whole genome shotgun (WGS) entry which is preliminary data.</text>
</comment>
<keyword evidence="7 9" id="KW-0067">ATP-binding</keyword>
<dbReference type="GO" id="GO:0005737">
    <property type="term" value="C:cytoplasm"/>
    <property type="evidence" value="ECO:0007669"/>
    <property type="project" value="UniProtKB-SubCell"/>
</dbReference>
<evidence type="ECO:0000313" key="11">
    <source>
        <dbReference type="EMBL" id="OFI01356.1"/>
    </source>
</evidence>
<organism evidence="11 12">
    <name type="scientific">Clostridium acetireducens DSM 10703</name>
    <dbReference type="NCBI Taxonomy" id="1121290"/>
    <lineage>
        <taxon>Bacteria</taxon>
        <taxon>Bacillati</taxon>
        <taxon>Bacillota</taxon>
        <taxon>Clostridia</taxon>
        <taxon>Eubacteriales</taxon>
        <taxon>Clostridiaceae</taxon>
        <taxon>Clostridium</taxon>
    </lineage>
</organism>
<feature type="domain" description="Aspartate/glutamate/uridylate kinase" evidence="10">
    <location>
        <begin position="22"/>
        <end position="265"/>
    </location>
</feature>
<keyword evidence="4 9" id="KW-0808">Transferase</keyword>
<evidence type="ECO:0000256" key="8">
    <source>
        <dbReference type="ARBA" id="ARBA00048141"/>
    </source>
</evidence>
<evidence type="ECO:0000256" key="4">
    <source>
        <dbReference type="ARBA" id="ARBA00022679"/>
    </source>
</evidence>
<gene>
    <name evidence="9 11" type="primary">argB</name>
    <name evidence="11" type="ORF">CLOACE_21790</name>
</gene>
<keyword evidence="9" id="KW-0963">Cytoplasm</keyword>
<dbReference type="SUPFAM" id="SSF53633">
    <property type="entry name" value="Carbamate kinase-like"/>
    <property type="match status" value="1"/>
</dbReference>
<dbReference type="GO" id="GO:0042450">
    <property type="term" value="P:L-arginine biosynthetic process via ornithine"/>
    <property type="evidence" value="ECO:0007669"/>
    <property type="project" value="UniProtKB-UniRule"/>
</dbReference>
<feature type="binding site" evidence="9">
    <location>
        <position position="84"/>
    </location>
    <ligand>
        <name>substrate</name>
    </ligand>
</feature>
<dbReference type="Pfam" id="PF00696">
    <property type="entry name" value="AA_kinase"/>
    <property type="match status" value="1"/>
</dbReference>
<evidence type="ECO:0000256" key="9">
    <source>
        <dbReference type="HAMAP-Rule" id="MF_00082"/>
    </source>
</evidence>
<feature type="binding site" evidence="9">
    <location>
        <begin position="62"/>
        <end position="63"/>
    </location>
    <ligand>
        <name>substrate</name>
    </ligand>
</feature>
<dbReference type="PANTHER" id="PTHR23342">
    <property type="entry name" value="N-ACETYLGLUTAMATE SYNTHASE"/>
    <property type="match status" value="1"/>
</dbReference>
<dbReference type="PATRIC" id="fig|1121290.3.peg.2194"/>
<comment type="catalytic activity">
    <reaction evidence="8 9">
        <text>N-acetyl-L-glutamate + ATP = N-acetyl-L-glutamyl 5-phosphate + ADP</text>
        <dbReference type="Rhea" id="RHEA:14629"/>
        <dbReference type="ChEBI" id="CHEBI:30616"/>
        <dbReference type="ChEBI" id="CHEBI:44337"/>
        <dbReference type="ChEBI" id="CHEBI:57936"/>
        <dbReference type="ChEBI" id="CHEBI:456216"/>
        <dbReference type="EC" id="2.7.2.8"/>
    </reaction>
</comment>
<reference evidence="11 12" key="1">
    <citation type="submission" date="2016-06" db="EMBL/GenBank/DDBJ databases">
        <title>Genome sequence of Clostridium acetireducens DSM 10703.</title>
        <authorList>
            <person name="Poehlein A."/>
            <person name="Fluechter S."/>
            <person name="Duerre P."/>
            <person name="Daniel R."/>
        </authorList>
    </citation>
    <scope>NUCLEOTIDE SEQUENCE [LARGE SCALE GENOMIC DNA]</scope>
    <source>
        <strain evidence="11 12">DSM 10703</strain>
    </source>
</reference>
<keyword evidence="6 9" id="KW-0418">Kinase</keyword>
<feature type="binding site" evidence="9">
    <location>
        <position position="183"/>
    </location>
    <ligand>
        <name>substrate</name>
    </ligand>
</feature>
<dbReference type="HAMAP" id="MF_00082">
    <property type="entry name" value="ArgB"/>
    <property type="match status" value="1"/>
</dbReference>
<keyword evidence="2 9" id="KW-0055">Arginine biosynthesis</keyword>
<dbReference type="PANTHER" id="PTHR23342:SF0">
    <property type="entry name" value="N-ACETYLGLUTAMATE SYNTHASE, MITOCHONDRIAL"/>
    <property type="match status" value="1"/>
</dbReference>
<dbReference type="AlphaFoldDB" id="A0A1E8EW27"/>
<evidence type="ECO:0000313" key="12">
    <source>
        <dbReference type="Proteomes" id="UP000175744"/>
    </source>
</evidence>